<feature type="transmembrane region" description="Helical" evidence="9">
    <location>
        <begin position="94"/>
        <end position="115"/>
    </location>
</feature>
<feature type="signal peptide" evidence="10">
    <location>
        <begin position="1"/>
        <end position="19"/>
    </location>
</feature>
<dbReference type="Proteomes" id="UP000190637">
    <property type="component" value="Unassembled WGS sequence"/>
</dbReference>
<feature type="region of interest" description="Disordered" evidence="8">
    <location>
        <begin position="485"/>
        <end position="507"/>
    </location>
</feature>
<evidence type="ECO:0000256" key="7">
    <source>
        <dbReference type="SAM" id="Coils"/>
    </source>
</evidence>
<keyword evidence="13" id="KW-1185">Reference proteome</keyword>
<evidence type="ECO:0000256" key="10">
    <source>
        <dbReference type="SAM" id="SignalP"/>
    </source>
</evidence>
<dbReference type="Pfam" id="PF02518">
    <property type="entry name" value="HATPase_c"/>
    <property type="match status" value="1"/>
</dbReference>
<dbReference type="GO" id="GO:0004673">
    <property type="term" value="F:protein histidine kinase activity"/>
    <property type="evidence" value="ECO:0007669"/>
    <property type="project" value="UniProtKB-EC"/>
</dbReference>
<dbReference type="InterPro" id="IPR005467">
    <property type="entry name" value="His_kinase_dom"/>
</dbReference>
<keyword evidence="4" id="KW-0808">Transferase</keyword>
<dbReference type="InterPro" id="IPR003594">
    <property type="entry name" value="HATPase_dom"/>
</dbReference>
<evidence type="ECO:0000259" key="11">
    <source>
        <dbReference type="PROSITE" id="PS50109"/>
    </source>
</evidence>
<dbReference type="InterPro" id="IPR050980">
    <property type="entry name" value="2C_sensor_his_kinase"/>
</dbReference>
<dbReference type="SMART" id="SM00387">
    <property type="entry name" value="HATPase_c"/>
    <property type="match status" value="1"/>
</dbReference>
<feature type="transmembrane region" description="Helical" evidence="9">
    <location>
        <begin position="230"/>
        <end position="251"/>
    </location>
</feature>
<organism evidence="12 13">
    <name type="scientific">Marinactinospora thermotolerans DSM 45154</name>
    <dbReference type="NCBI Taxonomy" id="1122192"/>
    <lineage>
        <taxon>Bacteria</taxon>
        <taxon>Bacillati</taxon>
        <taxon>Actinomycetota</taxon>
        <taxon>Actinomycetes</taxon>
        <taxon>Streptosporangiales</taxon>
        <taxon>Nocardiopsidaceae</taxon>
        <taxon>Marinactinospora</taxon>
    </lineage>
</organism>
<accession>A0A1T4R6Q4</accession>
<keyword evidence="3" id="KW-0597">Phosphoprotein</keyword>
<feature type="transmembrane region" description="Helical" evidence="9">
    <location>
        <begin position="170"/>
        <end position="192"/>
    </location>
</feature>
<keyword evidence="5 12" id="KW-0418">Kinase</keyword>
<feature type="transmembrane region" description="Helical" evidence="9">
    <location>
        <begin position="136"/>
        <end position="158"/>
    </location>
</feature>
<dbReference type="OrthoDB" id="9786919at2"/>
<keyword evidence="9" id="KW-0812">Transmembrane</keyword>
<evidence type="ECO:0000313" key="13">
    <source>
        <dbReference type="Proteomes" id="UP000190637"/>
    </source>
</evidence>
<dbReference type="EMBL" id="FUWS01000006">
    <property type="protein sequence ID" value="SKA11506.1"/>
    <property type="molecule type" value="Genomic_DNA"/>
</dbReference>
<dbReference type="GO" id="GO:0000160">
    <property type="term" value="P:phosphorelay signal transduction system"/>
    <property type="evidence" value="ECO:0007669"/>
    <property type="project" value="UniProtKB-KW"/>
</dbReference>
<evidence type="ECO:0000256" key="9">
    <source>
        <dbReference type="SAM" id="Phobius"/>
    </source>
</evidence>
<feature type="chain" id="PRO_5010585122" description="histidine kinase" evidence="10">
    <location>
        <begin position="20"/>
        <end position="507"/>
    </location>
</feature>
<name>A0A1T4R6Q4_9ACTN</name>
<dbReference type="InterPro" id="IPR004358">
    <property type="entry name" value="Sig_transdc_His_kin-like_C"/>
</dbReference>
<dbReference type="STRING" id="1122192.SAMN02745673_02559"/>
<gene>
    <name evidence="12" type="ORF">SAMN02745673_02559</name>
</gene>
<protein>
    <recommendedName>
        <fullName evidence="2">histidine kinase</fullName>
        <ecNumber evidence="2">2.7.13.3</ecNumber>
    </recommendedName>
</protein>
<dbReference type="InterPro" id="IPR036890">
    <property type="entry name" value="HATPase_C_sf"/>
</dbReference>
<proteinExistence type="predicted"/>
<evidence type="ECO:0000313" key="12">
    <source>
        <dbReference type="EMBL" id="SKA11506.1"/>
    </source>
</evidence>
<evidence type="ECO:0000256" key="2">
    <source>
        <dbReference type="ARBA" id="ARBA00012438"/>
    </source>
</evidence>
<dbReference type="Gene3D" id="3.30.565.10">
    <property type="entry name" value="Histidine kinase-like ATPase, C-terminal domain"/>
    <property type="match status" value="1"/>
</dbReference>
<evidence type="ECO:0000256" key="8">
    <source>
        <dbReference type="SAM" id="MobiDB-lite"/>
    </source>
</evidence>
<evidence type="ECO:0000256" key="1">
    <source>
        <dbReference type="ARBA" id="ARBA00000085"/>
    </source>
</evidence>
<sequence>MRKLVFEISLALPAVAATAMVLQQVETGTERVSGDVPATLAMFASGTAVATSFLAELTARISGHPPLRRISAAMAVYALVVVPATAAGDGGDTATVLLATARHAAGLCTALLLLASASPYDRPRPWRLPGFRTPAGGSRGVAIALGCTLVAVLAAASAPEVAAPLVTSPLMGAAVSLLWVDAGLLMIASGLIRYRPVSAWTGVGVIAIISGHAPRLLLGEPIVSSVLLVPGMRLVGLLLILCVVLRVAFLVHRQITLDREQLRDARAEASQTRERMSEQVHELRNALAGVDGVAHLLALGEGGDVELDRAALRAALSAELGRMRALLDEGVSSRPEEPVRLAGLLRQLVLIRRTTGMRIDLSVEEDLASTAPHRVIAQVVTNVLANCERHAPGARVTVTAYRTGDQIRIRVHDDGPGVPPGQQEEVLRRGVKREGSPGQGIGLHLCRELLSAHGGRLRLVSAPPEEPGCTVLVDLPARPVRQGWAPLAHGTARGERPHTLGGDRAGA</sequence>
<evidence type="ECO:0000256" key="3">
    <source>
        <dbReference type="ARBA" id="ARBA00022553"/>
    </source>
</evidence>
<keyword evidence="10" id="KW-0732">Signal</keyword>
<feature type="transmembrane region" description="Helical" evidence="9">
    <location>
        <begin position="199"/>
        <end position="218"/>
    </location>
</feature>
<reference evidence="12 13" key="1">
    <citation type="submission" date="2017-02" db="EMBL/GenBank/DDBJ databases">
        <authorList>
            <person name="Peterson S.W."/>
        </authorList>
    </citation>
    <scope>NUCLEOTIDE SEQUENCE [LARGE SCALE GENOMIC DNA]</scope>
    <source>
        <strain evidence="12 13">DSM 45154</strain>
    </source>
</reference>
<feature type="coiled-coil region" evidence="7">
    <location>
        <begin position="259"/>
        <end position="286"/>
    </location>
</feature>
<dbReference type="PROSITE" id="PS50109">
    <property type="entry name" value="HIS_KIN"/>
    <property type="match status" value="1"/>
</dbReference>
<keyword evidence="9" id="KW-1133">Transmembrane helix</keyword>
<dbReference type="SUPFAM" id="SSF55874">
    <property type="entry name" value="ATPase domain of HSP90 chaperone/DNA topoisomerase II/histidine kinase"/>
    <property type="match status" value="1"/>
</dbReference>
<dbReference type="AlphaFoldDB" id="A0A1T4R6Q4"/>
<feature type="transmembrane region" description="Helical" evidence="9">
    <location>
        <begin position="40"/>
        <end position="58"/>
    </location>
</feature>
<keyword evidence="9" id="KW-0472">Membrane</keyword>
<evidence type="ECO:0000256" key="6">
    <source>
        <dbReference type="ARBA" id="ARBA00023012"/>
    </source>
</evidence>
<dbReference type="EC" id="2.7.13.3" evidence="2"/>
<feature type="domain" description="Histidine kinase" evidence="11">
    <location>
        <begin position="278"/>
        <end position="479"/>
    </location>
</feature>
<evidence type="ECO:0000256" key="5">
    <source>
        <dbReference type="ARBA" id="ARBA00022777"/>
    </source>
</evidence>
<evidence type="ECO:0000256" key="4">
    <source>
        <dbReference type="ARBA" id="ARBA00022679"/>
    </source>
</evidence>
<keyword evidence="6" id="KW-0902">Two-component regulatory system</keyword>
<dbReference type="PANTHER" id="PTHR44936:SF9">
    <property type="entry name" value="SENSOR PROTEIN CREC"/>
    <property type="match status" value="1"/>
</dbReference>
<keyword evidence="7" id="KW-0175">Coiled coil</keyword>
<comment type="catalytic activity">
    <reaction evidence="1">
        <text>ATP + protein L-histidine = ADP + protein N-phospho-L-histidine.</text>
        <dbReference type="EC" id="2.7.13.3"/>
    </reaction>
</comment>
<dbReference type="RefSeq" id="WP_078761867.1">
    <property type="nucleotide sequence ID" value="NZ_FUWS01000006.1"/>
</dbReference>
<dbReference type="PRINTS" id="PR00344">
    <property type="entry name" value="BCTRLSENSOR"/>
</dbReference>
<dbReference type="PANTHER" id="PTHR44936">
    <property type="entry name" value="SENSOR PROTEIN CREC"/>
    <property type="match status" value="1"/>
</dbReference>
<feature type="transmembrane region" description="Helical" evidence="9">
    <location>
        <begin position="70"/>
        <end position="88"/>
    </location>
</feature>